<name>A0A117NFR9_PICGL</name>
<reference evidence="1" key="1">
    <citation type="journal article" date="2015" name="Genome Biol. Evol.">
        <title>Organellar Genomes of White Spruce (Picea glauca): Assembly and Annotation.</title>
        <authorList>
            <person name="Jackman S.D."/>
            <person name="Warren R.L."/>
            <person name="Gibb E.A."/>
            <person name="Vandervalk B.P."/>
            <person name="Mohamadi H."/>
            <person name="Chu J."/>
            <person name="Raymond A."/>
            <person name="Pleasance S."/>
            <person name="Coope R."/>
            <person name="Wildung M.R."/>
            <person name="Ritland C.E."/>
            <person name="Bousquet J."/>
            <person name="Jones S.J."/>
            <person name="Bohlmann J."/>
            <person name="Birol I."/>
        </authorList>
    </citation>
    <scope>NUCLEOTIDE SEQUENCE [LARGE SCALE GENOMIC DNA]</scope>
    <source>
        <tissue evidence="1">Flushing bud</tissue>
    </source>
</reference>
<dbReference type="AlphaFoldDB" id="A0A117NFR9"/>
<proteinExistence type="predicted"/>
<keyword evidence="1" id="KW-0496">Mitochondrion</keyword>
<evidence type="ECO:0000313" key="1">
    <source>
        <dbReference type="EMBL" id="KUM45607.1"/>
    </source>
</evidence>
<accession>A0A117NFR9</accession>
<sequence>MGIILRPPKNKGLISLKLHFITFSELTGRNQMTGLALREMTFISSLTRTCIKLAIWLLINVISRTRLIHMPKNPSTRGAERDNTAFQKLFRINGPTPQDPTCSSGQTEWIPRQSVEAYNPHRINTSYLALHELLPGYIIHSQTRAPCYRCMP</sequence>
<dbReference type="EMBL" id="LKAM01000017">
    <property type="protein sequence ID" value="KUM45607.1"/>
    <property type="molecule type" value="Genomic_DNA"/>
</dbReference>
<geneLocation type="mitochondrion" evidence="1"/>
<gene>
    <name evidence="1" type="ORF">ABT39_MTgene2443</name>
</gene>
<organism evidence="1">
    <name type="scientific">Picea glauca</name>
    <name type="common">White spruce</name>
    <name type="synonym">Pinus glauca</name>
    <dbReference type="NCBI Taxonomy" id="3330"/>
    <lineage>
        <taxon>Eukaryota</taxon>
        <taxon>Viridiplantae</taxon>
        <taxon>Streptophyta</taxon>
        <taxon>Embryophyta</taxon>
        <taxon>Tracheophyta</taxon>
        <taxon>Spermatophyta</taxon>
        <taxon>Pinopsida</taxon>
        <taxon>Pinidae</taxon>
        <taxon>Conifers I</taxon>
        <taxon>Pinales</taxon>
        <taxon>Pinaceae</taxon>
        <taxon>Picea</taxon>
    </lineage>
</organism>
<comment type="caution">
    <text evidence="1">The sequence shown here is derived from an EMBL/GenBank/DDBJ whole genome shotgun (WGS) entry which is preliminary data.</text>
</comment>
<protein>
    <submittedName>
        <fullName evidence="1">Uncharacterized protein</fullName>
    </submittedName>
</protein>